<organism evidence="7">
    <name type="scientific">Escherichia coli</name>
    <dbReference type="NCBI Taxonomy" id="562"/>
    <lineage>
        <taxon>Bacteria</taxon>
        <taxon>Pseudomonadati</taxon>
        <taxon>Pseudomonadota</taxon>
        <taxon>Gammaproteobacteria</taxon>
        <taxon>Enterobacterales</taxon>
        <taxon>Enterobacteriaceae</taxon>
        <taxon>Escherichia</taxon>
    </lineage>
</organism>
<comment type="subcellular location">
    <subcellularLocation>
        <location evidence="1">Cell membrane</location>
        <topology evidence="1">Multi-pass membrane protein</topology>
    </subcellularLocation>
</comment>
<dbReference type="EMBL" id="WKYP01000258">
    <property type="protein sequence ID" value="MSD82519.1"/>
    <property type="molecule type" value="Genomic_DNA"/>
</dbReference>
<evidence type="ECO:0000256" key="2">
    <source>
        <dbReference type="ARBA" id="ARBA00022692"/>
    </source>
</evidence>
<evidence type="ECO:0000313" key="7">
    <source>
        <dbReference type="EMBL" id="MSD82519.1"/>
    </source>
</evidence>
<feature type="transmembrane region" description="Helical" evidence="5">
    <location>
        <begin position="12"/>
        <end position="29"/>
    </location>
</feature>
<feature type="transmembrane region" description="Helical" evidence="5">
    <location>
        <begin position="61"/>
        <end position="84"/>
    </location>
</feature>
<evidence type="ECO:0000256" key="5">
    <source>
        <dbReference type="SAM" id="Phobius"/>
    </source>
</evidence>
<name>A0A6C9EI41_ECOLX</name>
<keyword evidence="7" id="KW-0067">ATP-binding</keyword>
<keyword evidence="7" id="KW-0547">Nucleotide-binding</keyword>
<evidence type="ECO:0000256" key="3">
    <source>
        <dbReference type="ARBA" id="ARBA00022989"/>
    </source>
</evidence>
<dbReference type="InterPro" id="IPR036640">
    <property type="entry name" value="ABC1_TM_sf"/>
</dbReference>
<evidence type="ECO:0000256" key="4">
    <source>
        <dbReference type="ARBA" id="ARBA00023136"/>
    </source>
</evidence>
<evidence type="ECO:0000256" key="1">
    <source>
        <dbReference type="ARBA" id="ARBA00004651"/>
    </source>
</evidence>
<dbReference type="AlphaFoldDB" id="A0A6C9EI41"/>
<protein>
    <submittedName>
        <fullName evidence="7">ABC transporter ATP-binding protein</fullName>
    </submittedName>
</protein>
<gene>
    <name evidence="7" type="ORF">GKG27_26580</name>
</gene>
<sequence length="130" mass="14456">MFRIMKYLSKAEIGQMLIALVTIVGQVYFDLKLPDYMSDITTLVETPGSDMKDIWIAGGKMLLISLGSVACAIITGYIAARVAASFTQRLRSLEFRKVESFGPAEMSKFFTASLITRSTHDVTQVQMFIT</sequence>
<keyword evidence="3 5" id="KW-1133">Transmembrane helix</keyword>
<dbReference type="SUPFAM" id="SSF90123">
    <property type="entry name" value="ABC transporter transmembrane region"/>
    <property type="match status" value="1"/>
</dbReference>
<dbReference type="GO" id="GO:0005886">
    <property type="term" value="C:plasma membrane"/>
    <property type="evidence" value="ECO:0007669"/>
    <property type="project" value="UniProtKB-SubCell"/>
</dbReference>
<comment type="caution">
    <text evidence="7">The sequence shown here is derived from an EMBL/GenBank/DDBJ whole genome shotgun (WGS) entry which is preliminary data.</text>
</comment>
<dbReference type="PROSITE" id="PS50929">
    <property type="entry name" value="ABC_TM1F"/>
    <property type="match status" value="1"/>
</dbReference>
<keyword evidence="4 5" id="KW-0472">Membrane</keyword>
<feature type="domain" description="ABC transmembrane type-1" evidence="6">
    <location>
        <begin position="17"/>
        <end position="130"/>
    </location>
</feature>
<reference evidence="7" key="1">
    <citation type="journal article" date="2019" name="Nat. Med.">
        <title>A library of human gut bacterial isolates paired with longitudinal multiomics data enables mechanistic microbiome research.</title>
        <authorList>
            <person name="Poyet M."/>
            <person name="Groussin M."/>
            <person name="Gibbons S.M."/>
            <person name="Avila-Pacheco J."/>
            <person name="Jiang X."/>
            <person name="Kearney S.M."/>
            <person name="Perrotta A.R."/>
            <person name="Berdy B."/>
            <person name="Zhao S."/>
            <person name="Lieberman T.D."/>
            <person name="Swanson P.K."/>
            <person name="Smith M."/>
            <person name="Roesemann S."/>
            <person name="Alexander J.E."/>
            <person name="Rich S.A."/>
            <person name="Livny J."/>
            <person name="Vlamakis H."/>
            <person name="Clish C."/>
            <person name="Bullock K."/>
            <person name="Deik A."/>
            <person name="Scott J."/>
            <person name="Pierce K.A."/>
            <person name="Xavier R.J."/>
            <person name="Alm E.J."/>
        </authorList>
    </citation>
    <scope>NUCLEOTIDE SEQUENCE</scope>
    <source>
        <strain evidence="7">BIOML-A260</strain>
    </source>
</reference>
<dbReference type="GO" id="GO:0005524">
    <property type="term" value="F:ATP binding"/>
    <property type="evidence" value="ECO:0007669"/>
    <property type="project" value="UniProtKB-KW"/>
</dbReference>
<evidence type="ECO:0000259" key="6">
    <source>
        <dbReference type="PROSITE" id="PS50929"/>
    </source>
</evidence>
<dbReference type="InterPro" id="IPR011527">
    <property type="entry name" value="ABC1_TM_dom"/>
</dbReference>
<dbReference type="Gene3D" id="1.20.1560.10">
    <property type="entry name" value="ABC transporter type 1, transmembrane domain"/>
    <property type="match status" value="1"/>
</dbReference>
<feature type="non-terminal residue" evidence="7">
    <location>
        <position position="130"/>
    </location>
</feature>
<dbReference type="GO" id="GO:0140359">
    <property type="term" value="F:ABC-type transporter activity"/>
    <property type="evidence" value="ECO:0007669"/>
    <property type="project" value="InterPro"/>
</dbReference>
<accession>A0A6C9EI41</accession>
<proteinExistence type="predicted"/>
<keyword evidence="2 5" id="KW-0812">Transmembrane</keyword>